<dbReference type="RefSeq" id="WP_188851018.1">
    <property type="nucleotide sequence ID" value="NZ_BMJJ01000005.1"/>
</dbReference>
<keyword evidence="1" id="KW-0812">Transmembrane</keyword>
<organism evidence="2 3">
    <name type="scientific">Aureimonas glaciei</name>
    <dbReference type="NCBI Taxonomy" id="1776957"/>
    <lineage>
        <taxon>Bacteria</taxon>
        <taxon>Pseudomonadati</taxon>
        <taxon>Pseudomonadota</taxon>
        <taxon>Alphaproteobacteria</taxon>
        <taxon>Hyphomicrobiales</taxon>
        <taxon>Aurantimonadaceae</taxon>
        <taxon>Aureimonas</taxon>
    </lineage>
</organism>
<dbReference type="SUPFAM" id="SSF52096">
    <property type="entry name" value="ClpP/crotonase"/>
    <property type="match status" value="1"/>
</dbReference>
<feature type="transmembrane region" description="Helical" evidence="1">
    <location>
        <begin position="22"/>
        <end position="44"/>
    </location>
</feature>
<keyword evidence="3" id="KW-1185">Reference proteome</keyword>
<protein>
    <recommendedName>
        <fullName evidence="4">ATP-dependent Clp protease proteolytic subunit</fullName>
    </recommendedName>
</protein>
<proteinExistence type="predicted"/>
<comment type="caution">
    <text evidence="2">The sequence shown here is derived from an EMBL/GenBank/DDBJ whole genome shotgun (WGS) entry which is preliminary data.</text>
</comment>
<dbReference type="AlphaFoldDB" id="A0A916XZ65"/>
<name>A0A916XZ65_9HYPH</name>
<dbReference type="Pfam" id="PF00574">
    <property type="entry name" value="CLP_protease"/>
    <property type="match status" value="1"/>
</dbReference>
<evidence type="ECO:0000256" key="1">
    <source>
        <dbReference type="SAM" id="Phobius"/>
    </source>
</evidence>
<dbReference type="InterPro" id="IPR029045">
    <property type="entry name" value="ClpP/crotonase-like_dom_sf"/>
</dbReference>
<dbReference type="EMBL" id="BMJJ01000005">
    <property type="protein sequence ID" value="GGD21003.1"/>
    <property type="molecule type" value="Genomic_DNA"/>
</dbReference>
<dbReference type="Gene3D" id="3.90.226.10">
    <property type="entry name" value="2-enoyl-CoA Hydratase, Chain A, domain 1"/>
    <property type="match status" value="1"/>
</dbReference>
<reference evidence="2" key="1">
    <citation type="journal article" date="2014" name="Int. J. Syst. Evol. Microbiol.">
        <title>Complete genome sequence of Corynebacterium casei LMG S-19264T (=DSM 44701T), isolated from a smear-ripened cheese.</title>
        <authorList>
            <consortium name="US DOE Joint Genome Institute (JGI-PGF)"/>
            <person name="Walter F."/>
            <person name="Albersmeier A."/>
            <person name="Kalinowski J."/>
            <person name="Ruckert C."/>
        </authorList>
    </citation>
    <scope>NUCLEOTIDE SEQUENCE</scope>
    <source>
        <strain evidence="2">CGMCC 1.15493</strain>
    </source>
</reference>
<reference evidence="2" key="2">
    <citation type="submission" date="2020-09" db="EMBL/GenBank/DDBJ databases">
        <authorList>
            <person name="Sun Q."/>
            <person name="Zhou Y."/>
        </authorList>
    </citation>
    <scope>NUCLEOTIDE SEQUENCE</scope>
    <source>
        <strain evidence="2">CGMCC 1.15493</strain>
    </source>
</reference>
<dbReference type="Proteomes" id="UP000613160">
    <property type="component" value="Unassembled WGS sequence"/>
</dbReference>
<keyword evidence="1" id="KW-0472">Membrane</keyword>
<sequence>MIGADYSPGRFERMFRAIPEGAILRCVFVALLTMAVAVVGLDYWSMTQERATAQRMSRTEPLRVARPTPGDQIRPYLPKAIPMGPDRGEPVLPGYDGPVDGEAMAAPMRFVRAGDGQVTAIGRIEPGTAELFQALIDTPDQTIGELVLHSPGGSVEDAIKMARLVREHGIDTRVPADGYCASACPLLFAGGAERSAGTSAWIGLHQVFAVDAPGVARARDLDVSIADVQAIIAECQELLVDMGVKPEIWIKAMKTPPDALYVLTTDELKDYALVTPERFGPPMPRDMQQRLSVSASRITAG</sequence>
<evidence type="ECO:0000313" key="3">
    <source>
        <dbReference type="Proteomes" id="UP000613160"/>
    </source>
</evidence>
<accession>A0A916XZ65</accession>
<evidence type="ECO:0008006" key="4">
    <source>
        <dbReference type="Google" id="ProtNLM"/>
    </source>
</evidence>
<evidence type="ECO:0000313" key="2">
    <source>
        <dbReference type="EMBL" id="GGD21003.1"/>
    </source>
</evidence>
<keyword evidence="1" id="KW-1133">Transmembrane helix</keyword>
<dbReference type="InterPro" id="IPR023562">
    <property type="entry name" value="ClpP/TepA"/>
</dbReference>
<gene>
    <name evidence="2" type="ORF">GCM10011335_24950</name>
</gene>